<dbReference type="EMBL" id="CP059056">
    <property type="protein sequence ID" value="QLJ21225.1"/>
    <property type="molecule type" value="Genomic_DNA"/>
</dbReference>
<dbReference type="InterPro" id="IPR008964">
    <property type="entry name" value="Invasin/intimin_cell_adhesion"/>
</dbReference>
<reference evidence="3" key="1">
    <citation type="submission" date="2020-07" db="EMBL/GenBank/DDBJ databases">
        <title>Hypervirulent multi-drug resistant Proteus mirabilis strain with mosaic plasmid.</title>
        <authorList>
            <person name="Shelenkov A."/>
            <person name="Mikhaylova Y.V."/>
            <person name="Yanushevich Y.G."/>
            <person name="Petrova L."/>
            <person name="Fomina V."/>
            <person name="Zamyatin M."/>
            <person name="Shagin D."/>
        </authorList>
    </citation>
    <scope>NUCLEOTIDE SEQUENCE</scope>
    <source>
        <strain evidence="3">CriePir89</strain>
    </source>
</reference>
<dbReference type="Pfam" id="PF02369">
    <property type="entry name" value="Big_1"/>
    <property type="match status" value="1"/>
</dbReference>
<protein>
    <submittedName>
        <fullName evidence="3">Ig-like domain-containing protein</fullName>
    </submittedName>
</protein>
<dbReference type="SUPFAM" id="SSF49373">
    <property type="entry name" value="Invasin/intimin cell-adhesion fragments"/>
    <property type="match status" value="1"/>
</dbReference>
<proteinExistence type="inferred from homology"/>
<comment type="similarity">
    <text evidence="1">Belongs to the intimin/invasin family.</text>
</comment>
<dbReference type="SMART" id="SM00634">
    <property type="entry name" value="BID_1"/>
    <property type="match status" value="1"/>
</dbReference>
<name>A0A7D5W6F9_PROMI</name>
<accession>A0A7D5W6F9</accession>
<evidence type="ECO:0000256" key="1">
    <source>
        <dbReference type="ARBA" id="ARBA00010116"/>
    </source>
</evidence>
<dbReference type="Gene3D" id="2.60.40.10">
    <property type="entry name" value="Immunoglobulins"/>
    <property type="match status" value="1"/>
</dbReference>
<dbReference type="AlphaFoldDB" id="A0A7D5W6F9"/>
<sequence>MSADKTSAIADSTDTVTITLNYTKGSSPVEGATVNWSTTGGKLSVTSSKTGKAGGATVKLTSDSQGEFIVTATVDGVAQNTDAITFTEKTSPDE</sequence>
<organism evidence="3">
    <name type="scientific">Proteus mirabilis</name>
    <dbReference type="NCBI Taxonomy" id="584"/>
    <lineage>
        <taxon>Bacteria</taxon>
        <taxon>Pseudomonadati</taxon>
        <taxon>Pseudomonadota</taxon>
        <taxon>Gammaproteobacteria</taxon>
        <taxon>Enterobacterales</taxon>
        <taxon>Morganellaceae</taxon>
        <taxon>Proteus</taxon>
    </lineage>
</organism>
<evidence type="ECO:0000259" key="2">
    <source>
        <dbReference type="PROSITE" id="PS51127"/>
    </source>
</evidence>
<dbReference type="InterPro" id="IPR003344">
    <property type="entry name" value="Big_1_dom"/>
</dbReference>
<dbReference type="PROSITE" id="PS51127">
    <property type="entry name" value="BIG1"/>
    <property type="match status" value="1"/>
</dbReference>
<gene>
    <name evidence="3" type="ORF">HZ283_05600</name>
</gene>
<dbReference type="InterPro" id="IPR013783">
    <property type="entry name" value="Ig-like_fold"/>
</dbReference>
<feature type="domain" description="Big-1" evidence="2">
    <location>
        <begin position="1"/>
        <end position="87"/>
    </location>
</feature>
<dbReference type="RefSeq" id="WP_107033975.1">
    <property type="nucleotide sequence ID" value="NZ_BGMB01000003.1"/>
</dbReference>
<evidence type="ECO:0000313" key="3">
    <source>
        <dbReference type="EMBL" id="QLJ21225.1"/>
    </source>
</evidence>